<keyword evidence="6" id="KW-0238">DNA-binding</keyword>
<dbReference type="SUPFAM" id="SSF47113">
    <property type="entry name" value="Histone-fold"/>
    <property type="match status" value="1"/>
</dbReference>
<reference evidence="8" key="1">
    <citation type="submission" date="2021-03" db="EMBL/GenBank/DDBJ databases">
        <authorList>
            <person name="Jaffe A."/>
        </authorList>
    </citation>
    <scope>NUCLEOTIDE SEQUENCE</scope>
    <source>
        <strain evidence="8">RIFCSPLOWO2_01_FULL_58_19</strain>
    </source>
</reference>
<comment type="similarity">
    <text evidence="3">Belongs to the archaeal histone HMF family.</text>
</comment>
<dbReference type="NCBIfam" id="NF043032">
    <property type="entry name" value="archaea_histone"/>
    <property type="match status" value="1"/>
</dbReference>
<dbReference type="CDD" id="cd22909">
    <property type="entry name" value="HFD_archaea_histone-like"/>
    <property type="match status" value="1"/>
</dbReference>
<dbReference type="AlphaFoldDB" id="A0A8T4L9L9"/>
<reference evidence="8" key="2">
    <citation type="submission" date="2021-05" db="EMBL/GenBank/DDBJ databases">
        <title>Protein family content uncovers lineage relationships and bacterial pathway maintenance mechanisms in DPANN archaea.</title>
        <authorList>
            <person name="Castelle C.J."/>
            <person name="Meheust R."/>
            <person name="Jaffe A.L."/>
            <person name="Seitz K."/>
            <person name="Gong X."/>
            <person name="Baker B.J."/>
            <person name="Banfield J.F."/>
        </authorList>
    </citation>
    <scope>NUCLEOTIDE SEQUENCE</scope>
    <source>
        <strain evidence="8">RIFCSPLOWO2_01_FULL_58_19</strain>
    </source>
</reference>
<keyword evidence="4" id="KW-0158">Chromosome</keyword>
<evidence type="ECO:0000256" key="6">
    <source>
        <dbReference type="ARBA" id="ARBA00023125"/>
    </source>
</evidence>
<dbReference type="Gene3D" id="1.10.20.10">
    <property type="entry name" value="Histone, subunit A"/>
    <property type="match status" value="1"/>
</dbReference>
<dbReference type="GO" id="GO:0005737">
    <property type="term" value="C:cytoplasm"/>
    <property type="evidence" value="ECO:0007669"/>
    <property type="project" value="UniProtKB-SubCell"/>
</dbReference>
<dbReference type="InterPro" id="IPR009072">
    <property type="entry name" value="Histone-fold"/>
</dbReference>
<evidence type="ECO:0000256" key="5">
    <source>
        <dbReference type="ARBA" id="ARBA00022490"/>
    </source>
</evidence>
<dbReference type="GO" id="GO:0046982">
    <property type="term" value="F:protein heterodimerization activity"/>
    <property type="evidence" value="ECO:0007669"/>
    <property type="project" value="InterPro"/>
</dbReference>
<feature type="domain" description="Transcription factor CBF/NF-Y/archaeal histone" evidence="7">
    <location>
        <begin position="6"/>
        <end position="66"/>
    </location>
</feature>
<evidence type="ECO:0000313" key="9">
    <source>
        <dbReference type="Proteomes" id="UP000678237"/>
    </source>
</evidence>
<keyword evidence="5" id="KW-0963">Cytoplasm</keyword>
<dbReference type="PANTHER" id="PTHR47828:SF1">
    <property type="entry name" value="ARCHAEAL HISTONE A"/>
    <property type="match status" value="1"/>
</dbReference>
<evidence type="ECO:0000313" key="8">
    <source>
        <dbReference type="EMBL" id="MBS3063384.1"/>
    </source>
</evidence>
<proteinExistence type="inferred from homology"/>
<gene>
    <name evidence="8" type="ORF">J4203_05930</name>
</gene>
<sequence>MAERILPLAAVDRIIRKAGAGRVSEDAVEALAELLEEIGVKISQQAAEFSKHANRKTVTAADIKLANKNPLP</sequence>
<evidence type="ECO:0000256" key="1">
    <source>
        <dbReference type="ARBA" id="ARBA00004286"/>
    </source>
</evidence>
<dbReference type="InterPro" id="IPR050004">
    <property type="entry name" value="HmfB-like"/>
</dbReference>
<dbReference type="InterPro" id="IPR050947">
    <property type="entry name" value="Archaeal_histone_HMF"/>
</dbReference>
<dbReference type="EMBL" id="JAGVWE010000005">
    <property type="protein sequence ID" value="MBS3063384.1"/>
    <property type="molecule type" value="Genomic_DNA"/>
</dbReference>
<dbReference type="GO" id="GO:0003677">
    <property type="term" value="F:DNA binding"/>
    <property type="evidence" value="ECO:0007669"/>
    <property type="project" value="UniProtKB-KW"/>
</dbReference>
<dbReference type="GO" id="GO:0005694">
    <property type="term" value="C:chromosome"/>
    <property type="evidence" value="ECO:0007669"/>
    <property type="project" value="UniProtKB-SubCell"/>
</dbReference>
<comment type="caution">
    <text evidence="8">The sequence shown here is derived from an EMBL/GenBank/DDBJ whole genome shotgun (WGS) entry which is preliminary data.</text>
</comment>
<evidence type="ECO:0000259" key="7">
    <source>
        <dbReference type="Pfam" id="PF00808"/>
    </source>
</evidence>
<comment type="subcellular location">
    <subcellularLocation>
        <location evidence="1">Chromosome</location>
    </subcellularLocation>
    <subcellularLocation>
        <location evidence="2">Cytoplasm</location>
    </subcellularLocation>
</comment>
<dbReference type="InterPro" id="IPR003958">
    <property type="entry name" value="CBFA_NFYB_domain"/>
</dbReference>
<dbReference type="Proteomes" id="UP000678237">
    <property type="component" value="Unassembled WGS sequence"/>
</dbReference>
<accession>A0A8T4L9L9</accession>
<evidence type="ECO:0000256" key="3">
    <source>
        <dbReference type="ARBA" id="ARBA00008264"/>
    </source>
</evidence>
<protein>
    <submittedName>
        <fullName evidence="8">Histone family protein</fullName>
    </submittedName>
</protein>
<dbReference type="Pfam" id="PF00808">
    <property type="entry name" value="CBFD_NFYB_HMF"/>
    <property type="match status" value="1"/>
</dbReference>
<evidence type="ECO:0000256" key="2">
    <source>
        <dbReference type="ARBA" id="ARBA00004496"/>
    </source>
</evidence>
<dbReference type="PANTHER" id="PTHR47828">
    <property type="entry name" value="ARCHAEAL HISTONE A"/>
    <property type="match status" value="1"/>
</dbReference>
<evidence type="ECO:0000256" key="4">
    <source>
        <dbReference type="ARBA" id="ARBA00022454"/>
    </source>
</evidence>
<organism evidence="8 9">
    <name type="scientific">Candidatus Iainarchaeum sp</name>
    <dbReference type="NCBI Taxonomy" id="3101447"/>
    <lineage>
        <taxon>Archaea</taxon>
        <taxon>Candidatus Iainarchaeota</taxon>
        <taxon>Candidatus Iainarchaeia</taxon>
        <taxon>Candidatus Iainarchaeales</taxon>
        <taxon>Candidatus Iainarchaeaceae</taxon>
        <taxon>Candidatus Iainarchaeum</taxon>
    </lineage>
</organism>
<name>A0A8T4L9L9_9ARCH</name>